<accession>A0A5R9IUZ2</accession>
<dbReference type="InterPro" id="IPR013740">
    <property type="entry name" value="Redoxin"/>
</dbReference>
<proteinExistence type="predicted"/>
<organism evidence="2 3">
    <name type="scientific">Thalassotalea litorea</name>
    <dbReference type="NCBI Taxonomy" id="2020715"/>
    <lineage>
        <taxon>Bacteria</taxon>
        <taxon>Pseudomonadati</taxon>
        <taxon>Pseudomonadota</taxon>
        <taxon>Gammaproteobacteria</taxon>
        <taxon>Alteromonadales</taxon>
        <taxon>Colwelliaceae</taxon>
        <taxon>Thalassotalea</taxon>
    </lineage>
</organism>
<dbReference type="Pfam" id="PF08534">
    <property type="entry name" value="Redoxin"/>
    <property type="match status" value="1"/>
</dbReference>
<reference evidence="2 3" key="1">
    <citation type="submission" date="2019-05" db="EMBL/GenBank/DDBJ databases">
        <title>Genome sequences of Thalassotalea litorea 1K03283.</title>
        <authorList>
            <person name="Zhang D."/>
        </authorList>
    </citation>
    <scope>NUCLEOTIDE SEQUENCE [LARGE SCALE GENOMIC DNA]</scope>
    <source>
        <strain evidence="2 3">MCCC 1K03283</strain>
    </source>
</reference>
<dbReference type="OrthoDB" id="9799347at2"/>
<comment type="caution">
    <text evidence="2">The sequence shown here is derived from an EMBL/GenBank/DDBJ whole genome shotgun (WGS) entry which is preliminary data.</text>
</comment>
<sequence length="171" mass="19435">MSKTISMMLFSVVLLSGIGLYSIFGQAQEESAESTNIAQQQLNQMLAKYKGDVIYLDFWASWCIPCRKSFPWMSTMQDKYQERGFRVITVNLDVDKTFAEDFLKDHPAKFPIIYDPSGKVGEQYQLKGMPSSFVLGRDGSVVANQVGFFEDKVEEYEAKIVEILSLETIEP</sequence>
<gene>
    <name evidence="2" type="ORF">FE810_02485</name>
</gene>
<dbReference type="SUPFAM" id="SSF52833">
    <property type="entry name" value="Thioredoxin-like"/>
    <property type="match status" value="1"/>
</dbReference>
<dbReference type="Proteomes" id="UP000307790">
    <property type="component" value="Unassembled WGS sequence"/>
</dbReference>
<dbReference type="InterPro" id="IPR050553">
    <property type="entry name" value="Thioredoxin_ResA/DsbE_sf"/>
</dbReference>
<evidence type="ECO:0000313" key="3">
    <source>
        <dbReference type="Proteomes" id="UP000307790"/>
    </source>
</evidence>
<dbReference type="AlphaFoldDB" id="A0A5R9IUZ2"/>
<dbReference type="PANTHER" id="PTHR42852:SF18">
    <property type="entry name" value="CHROMOSOME UNDETERMINED SCAFFOLD_47, WHOLE GENOME SHOTGUN SEQUENCE"/>
    <property type="match status" value="1"/>
</dbReference>
<protein>
    <submittedName>
        <fullName evidence="2">Redoxin domain-containing protein</fullName>
    </submittedName>
</protein>
<dbReference type="PANTHER" id="PTHR42852">
    <property type="entry name" value="THIOL:DISULFIDE INTERCHANGE PROTEIN DSBE"/>
    <property type="match status" value="1"/>
</dbReference>
<evidence type="ECO:0000259" key="1">
    <source>
        <dbReference type="PROSITE" id="PS51352"/>
    </source>
</evidence>
<dbReference type="CDD" id="cd02966">
    <property type="entry name" value="TlpA_like_family"/>
    <property type="match status" value="1"/>
</dbReference>
<name>A0A5R9IUZ2_9GAMM</name>
<evidence type="ECO:0000313" key="2">
    <source>
        <dbReference type="EMBL" id="TLU67171.1"/>
    </source>
</evidence>
<dbReference type="InterPro" id="IPR013766">
    <property type="entry name" value="Thioredoxin_domain"/>
</dbReference>
<dbReference type="EMBL" id="VCBC01000003">
    <property type="protein sequence ID" value="TLU67171.1"/>
    <property type="molecule type" value="Genomic_DNA"/>
</dbReference>
<dbReference type="RefSeq" id="WP_138318452.1">
    <property type="nucleotide sequence ID" value="NZ_VCBC01000003.1"/>
</dbReference>
<keyword evidence="3" id="KW-1185">Reference proteome</keyword>
<dbReference type="GO" id="GO:0016491">
    <property type="term" value="F:oxidoreductase activity"/>
    <property type="evidence" value="ECO:0007669"/>
    <property type="project" value="InterPro"/>
</dbReference>
<feature type="domain" description="Thioredoxin" evidence="1">
    <location>
        <begin position="21"/>
        <end position="165"/>
    </location>
</feature>
<dbReference type="InterPro" id="IPR036249">
    <property type="entry name" value="Thioredoxin-like_sf"/>
</dbReference>
<dbReference type="Gene3D" id="3.40.30.10">
    <property type="entry name" value="Glutaredoxin"/>
    <property type="match status" value="1"/>
</dbReference>
<dbReference type="PROSITE" id="PS51352">
    <property type="entry name" value="THIOREDOXIN_2"/>
    <property type="match status" value="1"/>
</dbReference>